<evidence type="ECO:0000259" key="1">
    <source>
        <dbReference type="Pfam" id="PF09917"/>
    </source>
</evidence>
<dbReference type="PANTHER" id="PTHR36919">
    <property type="entry name" value="BLR1215 PROTEIN"/>
    <property type="match status" value="1"/>
</dbReference>
<evidence type="ECO:0000313" key="2">
    <source>
        <dbReference type="EMBL" id="VAX17914.1"/>
    </source>
</evidence>
<name>A0A3B1C1N8_9ZZZZ</name>
<feature type="domain" description="DUF2147" evidence="1">
    <location>
        <begin position="29"/>
        <end position="147"/>
    </location>
</feature>
<dbReference type="Gene3D" id="2.40.128.520">
    <property type="match status" value="1"/>
</dbReference>
<accession>A0A3B1C1N8</accession>
<reference evidence="2" key="1">
    <citation type="submission" date="2018-06" db="EMBL/GenBank/DDBJ databases">
        <authorList>
            <person name="Zhirakovskaya E."/>
        </authorList>
    </citation>
    <scope>NUCLEOTIDE SEQUENCE</scope>
</reference>
<dbReference type="EMBL" id="UOGD01000087">
    <property type="protein sequence ID" value="VAX17914.1"/>
    <property type="molecule type" value="Genomic_DNA"/>
</dbReference>
<dbReference type="Pfam" id="PF09917">
    <property type="entry name" value="DUF2147"/>
    <property type="match status" value="1"/>
</dbReference>
<sequence>MKRLFILPATMIFLLLSNLLFAQHEDITGLWKTIDDETGRVKSVVKIYIKDGKLYGDVVKLFRLPDENPDPICDKCDDDDPRKDKKILGMTIITDMVYNKDDNDWEDGEILDPKKGKVYDCKLWVENGKLQVRGYVLFFHRTQEWLRYDGDI</sequence>
<gene>
    <name evidence="2" type="ORF">MNBD_IGNAVI01-1446</name>
</gene>
<proteinExistence type="predicted"/>
<organism evidence="2">
    <name type="scientific">hydrothermal vent metagenome</name>
    <dbReference type="NCBI Taxonomy" id="652676"/>
    <lineage>
        <taxon>unclassified sequences</taxon>
        <taxon>metagenomes</taxon>
        <taxon>ecological metagenomes</taxon>
    </lineage>
</organism>
<dbReference type="PANTHER" id="PTHR36919:SF3">
    <property type="entry name" value="BLL5882 PROTEIN"/>
    <property type="match status" value="1"/>
</dbReference>
<dbReference type="InterPro" id="IPR019223">
    <property type="entry name" value="DUF2147"/>
</dbReference>
<dbReference type="AlphaFoldDB" id="A0A3B1C1N8"/>
<protein>
    <recommendedName>
        <fullName evidence="1">DUF2147 domain-containing protein</fullName>
    </recommendedName>
</protein>